<reference evidence="3 4" key="1">
    <citation type="submission" date="2011-10" db="EMBL/GenBank/DDBJ databases">
        <authorList>
            <person name="Genoscope - CEA"/>
        </authorList>
    </citation>
    <scope>NUCLEOTIDE SEQUENCE [LARGE SCALE GENOMIC DNA]</scope>
    <source>
        <strain evidence="3 4">RCC 1105</strain>
    </source>
</reference>
<proteinExistence type="predicted"/>
<dbReference type="eggNOG" id="KOG1337">
    <property type="taxonomic scope" value="Eukaryota"/>
</dbReference>
<accession>K8EDX4</accession>
<dbReference type="PROSITE" id="PS50280">
    <property type="entry name" value="SET"/>
    <property type="match status" value="1"/>
</dbReference>
<evidence type="ECO:0000313" key="3">
    <source>
        <dbReference type="EMBL" id="CCO16184.1"/>
    </source>
</evidence>
<keyword evidence="4" id="KW-1185">Reference proteome</keyword>
<dbReference type="Proteomes" id="UP000198341">
    <property type="component" value="Chromosome 4"/>
</dbReference>
<feature type="domain" description="SET" evidence="2">
    <location>
        <begin position="79"/>
        <end position="311"/>
    </location>
</feature>
<dbReference type="AlphaFoldDB" id="K8EDX4"/>
<evidence type="ECO:0000256" key="1">
    <source>
        <dbReference type="SAM" id="MobiDB-lite"/>
    </source>
</evidence>
<dbReference type="PANTHER" id="PTHR13271:SF140">
    <property type="entry name" value="SET DOMAIN-CONTAINING PROTEIN"/>
    <property type="match status" value="1"/>
</dbReference>
<dbReference type="InterPro" id="IPR050600">
    <property type="entry name" value="SETD3_SETD6_MTase"/>
</dbReference>
<dbReference type="GO" id="GO:0016279">
    <property type="term" value="F:protein-lysine N-methyltransferase activity"/>
    <property type="evidence" value="ECO:0007669"/>
    <property type="project" value="TreeGrafter"/>
</dbReference>
<name>K8EDX4_9CHLO</name>
<dbReference type="KEGG" id="bpg:Bathy04g01200"/>
<dbReference type="EMBL" id="FO082275">
    <property type="protein sequence ID" value="CCO16184.1"/>
    <property type="molecule type" value="Genomic_DNA"/>
</dbReference>
<feature type="region of interest" description="Disordered" evidence="1">
    <location>
        <begin position="1"/>
        <end position="46"/>
    </location>
</feature>
<dbReference type="OrthoDB" id="341421at2759"/>
<dbReference type="RefSeq" id="XP_007513659.1">
    <property type="nucleotide sequence ID" value="XM_007513597.1"/>
</dbReference>
<feature type="region of interest" description="Disordered" evidence="1">
    <location>
        <begin position="450"/>
        <end position="489"/>
    </location>
</feature>
<feature type="compositionally biased region" description="Basic residues" evidence="1">
    <location>
        <begin position="30"/>
        <end position="41"/>
    </location>
</feature>
<dbReference type="SUPFAM" id="SSF82199">
    <property type="entry name" value="SET domain"/>
    <property type="match status" value="1"/>
</dbReference>
<gene>
    <name evidence="3" type="ORF">Bathy04g01200</name>
</gene>
<dbReference type="Gene3D" id="3.90.1410.10">
    <property type="entry name" value="set domain protein methyltransferase, domain 1"/>
    <property type="match status" value="1"/>
</dbReference>
<evidence type="ECO:0000313" key="4">
    <source>
        <dbReference type="Proteomes" id="UP000198341"/>
    </source>
</evidence>
<dbReference type="CDD" id="cd10527">
    <property type="entry name" value="SET_LSMT"/>
    <property type="match status" value="1"/>
</dbReference>
<sequence>MTTTTTSTHRGVSFVPRRKKSARTFASQQQKKRQRRRRRTPTRTPVKCQSKELETALIREQTIVQDLVGWCIENGFSGSGLGVRPSTSGKGRGLEATRLVEKDECVLTLPLRSGIVDEAKGHPEHTREVIEKAPWGVRLACRLLQERKKGAESAYAAYLELIPENVETSPLHYASEEVSRICYPPMEKEIEEMRKAVKKWYDDLNAGEGKEALAGASEEEFKCAVAVVHSRTYGVSSGDTGEGYFRALLPLADLLNHGGDEYIDETRSSTSTVSTETVAWSEITDEEDESEIAFTAQKTLEPGEEALMSYGERSNDHFLLYYGFVPRKNPHDDVIIFENFDSAMMWHAMCFDEFWRREDIAIREQNAVRAYKETSKMLRETSDGALIDAEPRLKVLSDGRVDARVLAAFAALYAGDSELANNQETDRESLNAARKDVALRCEQLIQTVQKQSGKGEAEEMFSEDSSNKSRNKNNNNNNNNNSNNTNTNNRIDIENVVDAFRRHKMFILRDCVRKLSVAL</sequence>
<feature type="compositionally biased region" description="Low complexity" evidence="1">
    <location>
        <begin position="472"/>
        <end position="489"/>
    </location>
</feature>
<protein>
    <recommendedName>
        <fullName evidence="2">SET domain-containing protein</fullName>
    </recommendedName>
</protein>
<dbReference type="STRING" id="41875.K8EDX4"/>
<dbReference type="PANTHER" id="PTHR13271">
    <property type="entry name" value="UNCHARACTERIZED PUTATIVE METHYLTRANSFERASE"/>
    <property type="match status" value="1"/>
</dbReference>
<dbReference type="InterPro" id="IPR046341">
    <property type="entry name" value="SET_dom_sf"/>
</dbReference>
<dbReference type="InterPro" id="IPR001214">
    <property type="entry name" value="SET_dom"/>
</dbReference>
<organism evidence="3 4">
    <name type="scientific">Bathycoccus prasinos</name>
    <dbReference type="NCBI Taxonomy" id="41875"/>
    <lineage>
        <taxon>Eukaryota</taxon>
        <taxon>Viridiplantae</taxon>
        <taxon>Chlorophyta</taxon>
        <taxon>Mamiellophyceae</taxon>
        <taxon>Mamiellales</taxon>
        <taxon>Bathycoccaceae</taxon>
        <taxon>Bathycoccus</taxon>
    </lineage>
</organism>
<dbReference type="GeneID" id="19016145"/>
<evidence type="ECO:0000259" key="2">
    <source>
        <dbReference type="PROSITE" id="PS50280"/>
    </source>
</evidence>